<dbReference type="OrthoDB" id="7874348at2"/>
<reference evidence="1 2" key="1">
    <citation type="submission" date="2019-07" db="EMBL/GenBank/DDBJ databases">
        <title>Litoreibacter alkalisoli sp. nov., isolated from saline-alkaline soil.</title>
        <authorList>
            <person name="Wang S."/>
            <person name="Xu L."/>
            <person name="Xing Y.-T."/>
            <person name="Sun J.-Q."/>
        </authorList>
    </citation>
    <scope>NUCLEOTIDE SEQUENCE [LARGE SCALE GENOMIC DNA]</scope>
    <source>
        <strain evidence="1 2">LN3S51</strain>
    </source>
</reference>
<protein>
    <submittedName>
        <fullName evidence="1">Uncharacterized protein</fullName>
    </submittedName>
</protein>
<dbReference type="Proteomes" id="UP000318483">
    <property type="component" value="Chromosome"/>
</dbReference>
<sequence length="110" mass="12002">MVETIEQEQELRSQYTPVTTRAQFVEIAVGHQWQSDEIRATFGEDGAISGGINGVPLTGTWKWDGSQFCMTFRVATSGGNGCSKLGYKPGEILVTPLHGFGAPYAYTRVN</sequence>
<evidence type="ECO:0000313" key="2">
    <source>
        <dbReference type="Proteomes" id="UP000318483"/>
    </source>
</evidence>
<name>A0A5B8IV04_9RHOB</name>
<organism evidence="1 2">
    <name type="scientific">Qingshengfaniella alkalisoli</name>
    <dbReference type="NCBI Taxonomy" id="2599296"/>
    <lineage>
        <taxon>Bacteria</taxon>
        <taxon>Pseudomonadati</taxon>
        <taxon>Pseudomonadota</taxon>
        <taxon>Alphaproteobacteria</taxon>
        <taxon>Rhodobacterales</taxon>
        <taxon>Paracoccaceae</taxon>
        <taxon>Qingshengfaniella</taxon>
    </lineage>
</organism>
<dbReference type="KEGG" id="lit:FPZ52_07205"/>
<gene>
    <name evidence="1" type="ORF">FPZ52_07205</name>
</gene>
<proteinExistence type="predicted"/>
<accession>A0A5B8IV04</accession>
<dbReference type="AlphaFoldDB" id="A0A5B8IV04"/>
<dbReference type="EMBL" id="CP042261">
    <property type="protein sequence ID" value="QDY69434.1"/>
    <property type="molecule type" value="Genomic_DNA"/>
</dbReference>
<evidence type="ECO:0000313" key="1">
    <source>
        <dbReference type="EMBL" id="QDY69434.1"/>
    </source>
</evidence>
<keyword evidence="2" id="KW-1185">Reference proteome</keyword>